<keyword evidence="2" id="KW-0808">Transferase</keyword>
<feature type="compositionally biased region" description="Basic residues" evidence="3">
    <location>
        <begin position="36"/>
        <end position="50"/>
    </location>
</feature>
<dbReference type="InterPro" id="IPR001099">
    <property type="entry name" value="Chalcone/stilbene_synt_N"/>
</dbReference>
<feature type="compositionally biased region" description="Basic and acidic residues" evidence="3">
    <location>
        <begin position="109"/>
        <end position="123"/>
    </location>
</feature>
<feature type="domain" description="Chalcone/stilbene synthase N-terminal" evidence="4">
    <location>
        <begin position="122"/>
        <end position="170"/>
    </location>
</feature>
<name>A0AAV5D1A5_ELECO</name>
<dbReference type="PANTHER" id="PTHR11877:SF47">
    <property type="entry name" value="OS11G0529900 PROTEIN"/>
    <property type="match status" value="1"/>
</dbReference>
<dbReference type="Pfam" id="PF02797">
    <property type="entry name" value="Chal_sti_synt_C"/>
    <property type="match status" value="1"/>
</dbReference>
<keyword evidence="2" id="KW-0012">Acyltransferase</keyword>
<dbReference type="SUPFAM" id="SSF53901">
    <property type="entry name" value="Thiolase-like"/>
    <property type="match status" value="2"/>
</dbReference>
<dbReference type="Gene3D" id="3.40.47.10">
    <property type="match status" value="2"/>
</dbReference>
<dbReference type="PANTHER" id="PTHR11877">
    <property type="entry name" value="HYDROXYMETHYLGLUTARYL-COA SYNTHASE"/>
    <property type="match status" value="1"/>
</dbReference>
<evidence type="ECO:0000313" key="6">
    <source>
        <dbReference type="EMBL" id="GJN04723.1"/>
    </source>
</evidence>
<proteinExistence type="inferred from homology"/>
<dbReference type="FunFam" id="3.40.47.10:FF:000014">
    <property type="entry name" value="Chalcone synthase 1"/>
    <property type="match status" value="1"/>
</dbReference>
<dbReference type="GO" id="GO:0030639">
    <property type="term" value="P:polyketide biosynthetic process"/>
    <property type="evidence" value="ECO:0007669"/>
    <property type="project" value="TreeGrafter"/>
</dbReference>
<feature type="compositionally biased region" description="Basic residues" evidence="3">
    <location>
        <begin position="62"/>
        <end position="75"/>
    </location>
</feature>
<comment type="similarity">
    <text evidence="1 2">Belongs to the thiolase-like superfamily. Chalcone/stilbene synthases family.</text>
</comment>
<organism evidence="6 7">
    <name type="scientific">Eleusine coracana subsp. coracana</name>
    <dbReference type="NCBI Taxonomy" id="191504"/>
    <lineage>
        <taxon>Eukaryota</taxon>
        <taxon>Viridiplantae</taxon>
        <taxon>Streptophyta</taxon>
        <taxon>Embryophyta</taxon>
        <taxon>Tracheophyta</taxon>
        <taxon>Spermatophyta</taxon>
        <taxon>Magnoliopsida</taxon>
        <taxon>Liliopsida</taxon>
        <taxon>Poales</taxon>
        <taxon>Poaceae</taxon>
        <taxon>PACMAD clade</taxon>
        <taxon>Chloridoideae</taxon>
        <taxon>Cynodonteae</taxon>
        <taxon>Eleusininae</taxon>
        <taxon>Eleusine</taxon>
    </lineage>
</organism>
<dbReference type="Proteomes" id="UP001054889">
    <property type="component" value="Unassembled WGS sequence"/>
</dbReference>
<feature type="domain" description="Chalcone/stilbene synthase C-terminal" evidence="5">
    <location>
        <begin position="183"/>
        <end position="328"/>
    </location>
</feature>
<evidence type="ECO:0000313" key="7">
    <source>
        <dbReference type="Proteomes" id="UP001054889"/>
    </source>
</evidence>
<feature type="region of interest" description="Disordered" evidence="3">
    <location>
        <begin position="12"/>
        <end position="124"/>
    </location>
</feature>
<sequence length="330" mass="36266">MRKIRRREALLLSHGGDDQQPPRVHPPHNAIPQRAHEHRHRRRPGARRRRREEGDRGVGPPGHRHHPPRRQHQLRQPRAGSRPSRGAAPRVAPHRAPDPALPPRLLRRVQRDPGRQGPRREQPGARVLVVCSEVYTPLAFGAPDEDKMDAIVVMTLFGDGAGAVIVGAAPIAQNPTERPIFRMVSASQTMIPATERALTMQIGESGIHYGMSAEVPKHVRASIEGCLAETLRPLGLGEWNSLFWVVHPGGRAILDSCEAALQLEPGKLAASRRVLSEYGNVGAATIIFVLDEMRRQNVGEKEGGVNDRVWGVMLGIGPGITIEKMVLRAG</sequence>
<gene>
    <name evidence="6" type="primary">ga22293</name>
    <name evidence="6" type="ORF">PR202_ga22293</name>
</gene>
<reference evidence="6" key="1">
    <citation type="journal article" date="2018" name="DNA Res.">
        <title>Multiple hybrid de novo genome assembly of finger millet, an orphan allotetraploid crop.</title>
        <authorList>
            <person name="Hatakeyama M."/>
            <person name="Aluri S."/>
            <person name="Balachadran M.T."/>
            <person name="Sivarajan S.R."/>
            <person name="Patrignani A."/>
            <person name="Gruter S."/>
            <person name="Poveda L."/>
            <person name="Shimizu-Inatsugi R."/>
            <person name="Baeten J."/>
            <person name="Francoijs K.J."/>
            <person name="Nataraja K.N."/>
            <person name="Reddy Y.A.N."/>
            <person name="Phadnis S."/>
            <person name="Ravikumar R.L."/>
            <person name="Schlapbach R."/>
            <person name="Sreeman S.M."/>
            <person name="Shimizu K.K."/>
        </authorList>
    </citation>
    <scope>NUCLEOTIDE SEQUENCE</scope>
</reference>
<evidence type="ECO:0000256" key="1">
    <source>
        <dbReference type="ARBA" id="ARBA00005531"/>
    </source>
</evidence>
<reference evidence="6" key="2">
    <citation type="submission" date="2021-12" db="EMBL/GenBank/DDBJ databases">
        <title>Resequencing data analysis of finger millet.</title>
        <authorList>
            <person name="Hatakeyama M."/>
            <person name="Aluri S."/>
            <person name="Balachadran M.T."/>
            <person name="Sivarajan S.R."/>
            <person name="Poveda L."/>
            <person name="Shimizu-Inatsugi R."/>
            <person name="Schlapbach R."/>
            <person name="Sreeman S.M."/>
            <person name="Shimizu K.K."/>
        </authorList>
    </citation>
    <scope>NUCLEOTIDE SEQUENCE</scope>
</reference>
<dbReference type="AlphaFoldDB" id="A0AAV5D1A5"/>
<evidence type="ECO:0008006" key="8">
    <source>
        <dbReference type="Google" id="ProtNLM"/>
    </source>
</evidence>
<evidence type="ECO:0000259" key="5">
    <source>
        <dbReference type="Pfam" id="PF02797"/>
    </source>
</evidence>
<keyword evidence="7" id="KW-1185">Reference proteome</keyword>
<dbReference type="InterPro" id="IPR012328">
    <property type="entry name" value="Chalcone/stilbene_synt_C"/>
</dbReference>
<accession>A0AAV5D1A5</accession>
<dbReference type="InterPro" id="IPR011141">
    <property type="entry name" value="Polyketide_synthase_type-III"/>
</dbReference>
<dbReference type="GO" id="GO:0016747">
    <property type="term" value="F:acyltransferase activity, transferring groups other than amino-acyl groups"/>
    <property type="evidence" value="ECO:0007669"/>
    <property type="project" value="InterPro"/>
</dbReference>
<evidence type="ECO:0000256" key="3">
    <source>
        <dbReference type="SAM" id="MobiDB-lite"/>
    </source>
</evidence>
<dbReference type="InterPro" id="IPR016039">
    <property type="entry name" value="Thiolase-like"/>
</dbReference>
<comment type="caution">
    <text evidence="6">The sequence shown here is derived from an EMBL/GenBank/DDBJ whole genome shotgun (WGS) entry which is preliminary data.</text>
</comment>
<protein>
    <recommendedName>
        <fullName evidence="8">Chalcone synthase</fullName>
    </recommendedName>
</protein>
<dbReference type="Pfam" id="PF00195">
    <property type="entry name" value="Chal_sti_synt_N"/>
    <property type="match status" value="1"/>
</dbReference>
<evidence type="ECO:0000256" key="2">
    <source>
        <dbReference type="RuleBase" id="RU003633"/>
    </source>
</evidence>
<evidence type="ECO:0000259" key="4">
    <source>
        <dbReference type="Pfam" id="PF00195"/>
    </source>
</evidence>
<dbReference type="EMBL" id="BQKI01000011">
    <property type="protein sequence ID" value="GJN04723.1"/>
    <property type="molecule type" value="Genomic_DNA"/>
</dbReference>